<protein>
    <submittedName>
        <fullName evidence="2">Unnamed protein product</fullName>
    </submittedName>
</protein>
<sequence length="386" mass="43437">MTLLTALNLQKFSNFSSNLQKNWYLIAAATLTVCNKPDEIPKIYHFVLQNELNLKRSNKSNFNDLHNNVLRILNNFKELQSNGEISIPNTNTNTNNTSNNAITNNNNVMKKFNLKSFDPYDNLPDYKLTNEDLLNQIIITKKLRETILKSAALTGLPKAINALSQLRDTTPYRILKILNDDLNFDDSVYIDESADRDVKRRRIASGLQSSKAAPSESPSPSPSPSSEPSPIVFSSPEPSESQKLTSSDITDTTESPIVQKRKRVQTFEEFKDIQIRGYQFWKKIYGKVSLRVVNHLRTANPDLWNYAIQNVYAPLLSYTDILSAQETSLVIVACLVPQDVNPQLKGHLKGALNNKVDLQTVRDARELAIELSSLAGITWTGEVAKL</sequence>
<dbReference type="InterPro" id="IPR029032">
    <property type="entry name" value="AhpD-like"/>
</dbReference>
<gene>
    <name evidence="2" type="ORF">Cboi02_000180300</name>
</gene>
<dbReference type="Proteomes" id="UP001165120">
    <property type="component" value="Unassembled WGS sequence"/>
</dbReference>
<feature type="compositionally biased region" description="Pro residues" evidence="1">
    <location>
        <begin position="217"/>
        <end position="227"/>
    </location>
</feature>
<feature type="region of interest" description="Disordered" evidence="1">
    <location>
        <begin position="204"/>
        <end position="257"/>
    </location>
</feature>
<dbReference type="InterPro" id="IPR052999">
    <property type="entry name" value="PTS1_Protein"/>
</dbReference>
<keyword evidence="3" id="KW-1185">Reference proteome</keyword>
<reference evidence="2" key="1">
    <citation type="submission" date="2023-04" db="EMBL/GenBank/DDBJ databases">
        <title>Candida boidinii NBRC 10035.</title>
        <authorList>
            <person name="Ichikawa N."/>
            <person name="Sato H."/>
            <person name="Tonouchi N."/>
        </authorList>
    </citation>
    <scope>NUCLEOTIDE SEQUENCE</scope>
    <source>
        <strain evidence="2">NBRC 10035</strain>
    </source>
</reference>
<comment type="caution">
    <text evidence="2">The sequence shown here is derived from an EMBL/GenBank/DDBJ whole genome shotgun (WGS) entry which is preliminary data.</text>
</comment>
<feature type="compositionally biased region" description="Low complexity" evidence="1">
    <location>
        <begin position="228"/>
        <end position="241"/>
    </location>
</feature>
<name>A0A9W6SYF8_CANBO</name>
<dbReference type="PANTHER" id="PTHR28180">
    <property type="entry name" value="CONSERVED MITOCHONDRIAL PROTEIN-RELATED"/>
    <property type="match status" value="1"/>
</dbReference>
<dbReference type="OrthoDB" id="5537330at2759"/>
<dbReference type="EMBL" id="BSXN01000468">
    <property type="protein sequence ID" value="GME68690.1"/>
    <property type="molecule type" value="Genomic_DNA"/>
</dbReference>
<evidence type="ECO:0000313" key="3">
    <source>
        <dbReference type="Proteomes" id="UP001165120"/>
    </source>
</evidence>
<dbReference type="PANTHER" id="PTHR28180:SF2">
    <property type="entry name" value="PEROXISOMAL PROTEIN 2"/>
    <property type="match status" value="1"/>
</dbReference>
<dbReference type="Gene3D" id="1.20.1290.10">
    <property type="entry name" value="AhpD-like"/>
    <property type="match status" value="2"/>
</dbReference>
<evidence type="ECO:0000256" key="1">
    <source>
        <dbReference type="SAM" id="MobiDB-lite"/>
    </source>
</evidence>
<dbReference type="AlphaFoldDB" id="A0A9W6SYF8"/>
<organism evidence="2 3">
    <name type="scientific">Candida boidinii</name>
    <name type="common">Yeast</name>
    <dbReference type="NCBI Taxonomy" id="5477"/>
    <lineage>
        <taxon>Eukaryota</taxon>
        <taxon>Fungi</taxon>
        <taxon>Dikarya</taxon>
        <taxon>Ascomycota</taxon>
        <taxon>Saccharomycotina</taxon>
        <taxon>Pichiomycetes</taxon>
        <taxon>Pichiales</taxon>
        <taxon>Pichiaceae</taxon>
        <taxon>Ogataea</taxon>
        <taxon>Ogataea/Candida clade</taxon>
    </lineage>
</organism>
<feature type="compositionally biased region" description="Polar residues" evidence="1">
    <location>
        <begin position="242"/>
        <end position="256"/>
    </location>
</feature>
<accession>A0A9W6SYF8</accession>
<evidence type="ECO:0000313" key="2">
    <source>
        <dbReference type="EMBL" id="GME68690.1"/>
    </source>
</evidence>
<proteinExistence type="predicted"/>
<dbReference type="SUPFAM" id="SSF69118">
    <property type="entry name" value="AhpD-like"/>
    <property type="match status" value="1"/>
</dbReference>